<feature type="region of interest" description="Disordered" evidence="1">
    <location>
        <begin position="408"/>
        <end position="446"/>
    </location>
</feature>
<dbReference type="AlphaFoldDB" id="A0A917THE4"/>
<proteinExistence type="predicted"/>
<sequence length="446" mass="47993">MPAGLDWARHGFQPRWLGMETSDCAVAIEPGHFSGRGDDERDRFLAASARRGELALVISVIGDVDDDGPRRVLSRFDASVQVGDIFTSVAGRRLPAGSRPTIAPDLGAADRDLAIRLLTRPPDAPWWTLDLHGATLSGSNGQIHHPPEGQLEPILVDALGDPVVAAWVPPAGDQRWYVIPDATPWDNLLGWLIHSALPAYAPAVLRRARSPHFIDPDLQTGDELAARLALTELKARYAEEKTLLEQQLRAAEQRAEPVRYGLLYGSGDDLVAAVAAVCTAAGLHTVALDQDLGGTKSADLLVSAGDAPPRQLVEIKAVGGAAQESLVGHLQRHLDTWPQLRPDLPVTGGVLVVNHQHKLPPAERPAQVYTRPEFVASLPVTVLSSMELFGWWRAGDWPAIRSAILGAEPTAAPVPPQSPTASHPGQAPPDPSRSWWRRRRSGTATA</sequence>
<reference evidence="2" key="2">
    <citation type="submission" date="2020-09" db="EMBL/GenBank/DDBJ databases">
        <authorList>
            <person name="Sun Q."/>
            <person name="Ohkuma M."/>
        </authorList>
    </citation>
    <scope>NUCLEOTIDE SEQUENCE</scope>
    <source>
        <strain evidence="2">JCM 19831</strain>
    </source>
</reference>
<organism evidence="2 3">
    <name type="scientific">Dactylosporangium sucinum</name>
    <dbReference type="NCBI Taxonomy" id="1424081"/>
    <lineage>
        <taxon>Bacteria</taxon>
        <taxon>Bacillati</taxon>
        <taxon>Actinomycetota</taxon>
        <taxon>Actinomycetes</taxon>
        <taxon>Micromonosporales</taxon>
        <taxon>Micromonosporaceae</taxon>
        <taxon>Dactylosporangium</taxon>
    </lineage>
</organism>
<evidence type="ECO:0000313" key="2">
    <source>
        <dbReference type="EMBL" id="GGM23016.1"/>
    </source>
</evidence>
<protein>
    <submittedName>
        <fullName evidence="2">Uncharacterized protein</fullName>
    </submittedName>
</protein>
<dbReference type="Proteomes" id="UP000642070">
    <property type="component" value="Unassembled WGS sequence"/>
</dbReference>
<evidence type="ECO:0000313" key="3">
    <source>
        <dbReference type="Proteomes" id="UP000642070"/>
    </source>
</evidence>
<feature type="compositionally biased region" description="Basic residues" evidence="1">
    <location>
        <begin position="435"/>
        <end position="446"/>
    </location>
</feature>
<keyword evidence="3" id="KW-1185">Reference proteome</keyword>
<comment type="caution">
    <text evidence="2">The sequence shown here is derived from an EMBL/GenBank/DDBJ whole genome shotgun (WGS) entry which is preliminary data.</text>
</comment>
<evidence type="ECO:0000256" key="1">
    <source>
        <dbReference type="SAM" id="MobiDB-lite"/>
    </source>
</evidence>
<reference evidence="2" key="1">
    <citation type="journal article" date="2014" name="Int. J. Syst. Evol. Microbiol.">
        <title>Complete genome sequence of Corynebacterium casei LMG S-19264T (=DSM 44701T), isolated from a smear-ripened cheese.</title>
        <authorList>
            <consortium name="US DOE Joint Genome Institute (JGI-PGF)"/>
            <person name="Walter F."/>
            <person name="Albersmeier A."/>
            <person name="Kalinowski J."/>
            <person name="Ruckert C."/>
        </authorList>
    </citation>
    <scope>NUCLEOTIDE SEQUENCE</scope>
    <source>
        <strain evidence="2">JCM 19831</strain>
    </source>
</reference>
<accession>A0A917THE4</accession>
<dbReference type="EMBL" id="BMPI01000010">
    <property type="protein sequence ID" value="GGM23016.1"/>
    <property type="molecule type" value="Genomic_DNA"/>
</dbReference>
<gene>
    <name evidence="2" type="ORF">GCM10007977_025260</name>
</gene>
<name>A0A917THE4_9ACTN</name>